<dbReference type="InterPro" id="IPR036890">
    <property type="entry name" value="HATPase_C_sf"/>
</dbReference>
<evidence type="ECO:0000256" key="3">
    <source>
        <dbReference type="ARBA" id="ARBA00012438"/>
    </source>
</evidence>
<dbReference type="InterPro" id="IPR036097">
    <property type="entry name" value="HisK_dim/P_sf"/>
</dbReference>
<keyword evidence="4" id="KW-0597">Phosphoprotein</keyword>
<dbReference type="SUPFAM" id="SSF47384">
    <property type="entry name" value="Homodimeric domain of signal transducing histidine kinase"/>
    <property type="match status" value="1"/>
</dbReference>
<dbReference type="InterPro" id="IPR005467">
    <property type="entry name" value="His_kinase_dom"/>
</dbReference>
<dbReference type="SMART" id="SM00387">
    <property type="entry name" value="HATPase_c"/>
    <property type="match status" value="1"/>
</dbReference>
<dbReference type="CDD" id="cd00130">
    <property type="entry name" value="PAS"/>
    <property type="match status" value="2"/>
</dbReference>
<reference evidence="17" key="2">
    <citation type="journal article" date="2024" name="Environ. Microbiol.">
        <title>Genome analysis and description of Tunturibacter gen. nov. expands the diversity of Terriglobia in tundra soils.</title>
        <authorList>
            <person name="Messyasz A."/>
            <person name="Mannisto M.K."/>
            <person name="Kerkhof L.J."/>
            <person name="Haggblom M.M."/>
        </authorList>
    </citation>
    <scope>NUCLEOTIDE SEQUENCE</scope>
    <source>
        <strain evidence="17">X5P6</strain>
    </source>
</reference>
<dbReference type="InterPro" id="IPR013655">
    <property type="entry name" value="PAS_fold_3"/>
</dbReference>
<dbReference type="SMART" id="SM00091">
    <property type="entry name" value="PAS"/>
    <property type="match status" value="2"/>
</dbReference>
<dbReference type="GO" id="GO:0006355">
    <property type="term" value="P:regulation of DNA-templated transcription"/>
    <property type="evidence" value="ECO:0007669"/>
    <property type="project" value="InterPro"/>
</dbReference>
<gene>
    <name evidence="17" type="ORF">RBB77_00060</name>
</gene>
<evidence type="ECO:0000256" key="9">
    <source>
        <dbReference type="ARBA" id="ARBA00022840"/>
    </source>
</evidence>
<dbReference type="Pfam" id="PF02518">
    <property type="entry name" value="HATPase_c"/>
    <property type="match status" value="1"/>
</dbReference>
<dbReference type="PROSITE" id="PS50113">
    <property type="entry name" value="PAC"/>
    <property type="match status" value="1"/>
</dbReference>
<dbReference type="InterPro" id="IPR013767">
    <property type="entry name" value="PAS_fold"/>
</dbReference>
<reference evidence="17" key="1">
    <citation type="submission" date="2023-08" db="EMBL/GenBank/DDBJ databases">
        <authorList>
            <person name="Messyasz A."/>
            <person name="Mannisto M.K."/>
            <person name="Kerkhof L.J."/>
            <person name="Haggblom M."/>
        </authorList>
    </citation>
    <scope>NUCLEOTIDE SEQUENCE</scope>
    <source>
        <strain evidence="17">X5P6</strain>
    </source>
</reference>
<evidence type="ECO:0000259" key="16">
    <source>
        <dbReference type="PROSITE" id="PS50113"/>
    </source>
</evidence>
<feature type="transmembrane region" description="Helical" evidence="13">
    <location>
        <begin position="12"/>
        <end position="37"/>
    </location>
</feature>
<dbReference type="PANTHER" id="PTHR43065:SF10">
    <property type="entry name" value="PEROXIDE STRESS-ACTIVATED HISTIDINE KINASE MAK3"/>
    <property type="match status" value="1"/>
</dbReference>
<keyword evidence="12 13" id="KW-0472">Membrane</keyword>
<evidence type="ECO:0000256" key="2">
    <source>
        <dbReference type="ARBA" id="ARBA00004141"/>
    </source>
</evidence>
<dbReference type="Gene3D" id="3.30.565.10">
    <property type="entry name" value="Histidine kinase-like ATPase, C-terminal domain"/>
    <property type="match status" value="1"/>
</dbReference>
<evidence type="ECO:0000256" key="1">
    <source>
        <dbReference type="ARBA" id="ARBA00000085"/>
    </source>
</evidence>
<dbReference type="InterPro" id="IPR003661">
    <property type="entry name" value="HisK_dim/P_dom"/>
</dbReference>
<evidence type="ECO:0000256" key="12">
    <source>
        <dbReference type="ARBA" id="ARBA00023136"/>
    </source>
</evidence>
<dbReference type="InterPro" id="IPR025201">
    <property type="entry name" value="KdpD_TM"/>
</dbReference>
<evidence type="ECO:0000256" key="10">
    <source>
        <dbReference type="ARBA" id="ARBA00022989"/>
    </source>
</evidence>
<dbReference type="EMBL" id="CP132942">
    <property type="protein sequence ID" value="XCB33307.1"/>
    <property type="molecule type" value="Genomic_DNA"/>
</dbReference>
<evidence type="ECO:0000256" key="8">
    <source>
        <dbReference type="ARBA" id="ARBA00022777"/>
    </source>
</evidence>
<evidence type="ECO:0000256" key="6">
    <source>
        <dbReference type="ARBA" id="ARBA00022692"/>
    </source>
</evidence>
<dbReference type="GO" id="GO:0005524">
    <property type="term" value="F:ATP binding"/>
    <property type="evidence" value="ECO:0007669"/>
    <property type="project" value="UniProtKB-KW"/>
</dbReference>
<evidence type="ECO:0000256" key="13">
    <source>
        <dbReference type="SAM" id="Phobius"/>
    </source>
</evidence>
<dbReference type="FunFam" id="3.30.450.20:FF:000088">
    <property type="entry name" value="Sensory transduction histidine kinase"/>
    <property type="match status" value="1"/>
</dbReference>
<keyword evidence="11" id="KW-0902">Two-component regulatory system</keyword>
<dbReference type="KEGG" id="tpsc:RBB77_00060"/>
<feature type="transmembrane region" description="Helical" evidence="13">
    <location>
        <begin position="78"/>
        <end position="98"/>
    </location>
</feature>
<evidence type="ECO:0000259" key="14">
    <source>
        <dbReference type="PROSITE" id="PS50109"/>
    </source>
</evidence>
<dbReference type="InterPro" id="IPR000700">
    <property type="entry name" value="PAS-assoc_C"/>
</dbReference>
<dbReference type="Pfam" id="PF08447">
    <property type="entry name" value="PAS_3"/>
    <property type="match status" value="1"/>
</dbReference>
<sequence length="579" mass="63559">MNQVPKFQGYLFAIAVCTGAAILSWIAGAPSSCFHLAVVICSLYGRKRVGIFSVGLSVLIFDYFFLSPHFQFVPDHSTYPRLGAFIATAVSINLVIAAKQRGDEAHREVEEQHRVVSETAIDGVFSVGHYGEILLANPSALTIFGYSASDMIGQPIARFLPQIRGYDTPSVTETTGVHQDGTEFVAEVAFGRVVTSNKCAAVIFVRDITQRKLNENALRMSESYLAAAQRISHTGSFGWNVLSGEIVWSAETFRIAGVDPNLKPTLQLIHERIHPQDRATVKEIMETTSKHGADLDFEHRFVLPDGSVKFVHVLGKPVHDKVGELQYIGAAMDITSTKLALESVQRLEERLARASQIATLGEVSASIAHEINQPLTAIIANAHMCSEALSDESVDIASARDLIREVLDCGYHASDVVQRVRNLFRGGGPVKVPLDINEVAREVLNLIRNEATKRSVGVEIDLAPELPEVWGDRVQIQQVLVNLCINGFDAMDSLIDGPRVLAVRTRVHGEGAIRVEVQDNGVGLFDHDKIFDAFYTTKEHGMGLGLPICRSIIELHNGRLWPQSDDRTGTTFCFTMPVP</sequence>
<dbReference type="Gene3D" id="2.10.70.100">
    <property type="match status" value="1"/>
</dbReference>
<feature type="domain" description="PAS" evidence="15">
    <location>
        <begin position="109"/>
        <end position="154"/>
    </location>
</feature>
<dbReference type="Gene3D" id="1.10.287.130">
    <property type="match status" value="1"/>
</dbReference>
<name>A0AAU7ZQT9_9BACT</name>
<comment type="subcellular location">
    <subcellularLocation>
        <location evidence="2">Membrane</location>
        <topology evidence="2">Multi-pass membrane protein</topology>
    </subcellularLocation>
</comment>
<feature type="domain" description="PAC" evidence="16">
    <location>
        <begin position="295"/>
        <end position="346"/>
    </location>
</feature>
<dbReference type="SMART" id="SM00388">
    <property type="entry name" value="HisKA"/>
    <property type="match status" value="1"/>
</dbReference>
<comment type="catalytic activity">
    <reaction evidence="1">
        <text>ATP + protein L-histidine = ADP + protein N-phospho-L-histidine.</text>
        <dbReference type="EC" id="2.7.13.3"/>
    </reaction>
</comment>
<dbReference type="InterPro" id="IPR001610">
    <property type="entry name" value="PAC"/>
</dbReference>
<dbReference type="GO" id="GO:0016020">
    <property type="term" value="C:membrane"/>
    <property type="evidence" value="ECO:0007669"/>
    <property type="project" value="UniProtKB-SubCell"/>
</dbReference>
<dbReference type="EC" id="2.7.13.3" evidence="3"/>
<keyword evidence="9" id="KW-0067">ATP-binding</keyword>
<keyword evidence="7" id="KW-0547">Nucleotide-binding</keyword>
<dbReference type="Gene3D" id="1.20.120.620">
    <property type="entry name" value="Backbone structure of the membrane domain of e. Coli histidine kinase receptor kdpd"/>
    <property type="match status" value="1"/>
</dbReference>
<dbReference type="InterPro" id="IPR003594">
    <property type="entry name" value="HATPase_dom"/>
</dbReference>
<keyword evidence="8" id="KW-0418">Kinase</keyword>
<dbReference type="AlphaFoldDB" id="A0AAU7ZQT9"/>
<dbReference type="PRINTS" id="PR00344">
    <property type="entry name" value="BCTRLSENSOR"/>
</dbReference>
<feature type="domain" description="Histidine kinase" evidence="14">
    <location>
        <begin position="366"/>
        <end position="579"/>
    </location>
</feature>
<dbReference type="Pfam" id="PF00989">
    <property type="entry name" value="PAS"/>
    <property type="match status" value="1"/>
</dbReference>
<evidence type="ECO:0000313" key="17">
    <source>
        <dbReference type="EMBL" id="XCB33307.1"/>
    </source>
</evidence>
<evidence type="ECO:0000256" key="7">
    <source>
        <dbReference type="ARBA" id="ARBA00022741"/>
    </source>
</evidence>
<evidence type="ECO:0000256" key="5">
    <source>
        <dbReference type="ARBA" id="ARBA00022679"/>
    </source>
</evidence>
<evidence type="ECO:0000256" key="4">
    <source>
        <dbReference type="ARBA" id="ARBA00022553"/>
    </source>
</evidence>
<dbReference type="PANTHER" id="PTHR43065">
    <property type="entry name" value="SENSOR HISTIDINE KINASE"/>
    <property type="match status" value="1"/>
</dbReference>
<dbReference type="SUPFAM" id="SSF55785">
    <property type="entry name" value="PYP-like sensor domain (PAS domain)"/>
    <property type="match status" value="2"/>
</dbReference>
<dbReference type="NCBIfam" id="TIGR00229">
    <property type="entry name" value="sensory_box"/>
    <property type="match status" value="1"/>
</dbReference>
<accession>A0AAU7ZQT9</accession>
<dbReference type="Pfam" id="PF00512">
    <property type="entry name" value="HisKA"/>
    <property type="match status" value="1"/>
</dbReference>
<protein>
    <recommendedName>
        <fullName evidence="3">histidine kinase</fullName>
        <ecNumber evidence="3">2.7.13.3</ecNumber>
    </recommendedName>
</protein>
<keyword evidence="6 13" id="KW-0812">Transmembrane</keyword>
<evidence type="ECO:0000256" key="11">
    <source>
        <dbReference type="ARBA" id="ARBA00023012"/>
    </source>
</evidence>
<keyword evidence="5" id="KW-0808">Transferase</keyword>
<keyword evidence="10 13" id="KW-1133">Transmembrane helix</keyword>
<dbReference type="SUPFAM" id="SSF55874">
    <property type="entry name" value="ATPase domain of HSP90 chaperone/DNA topoisomerase II/histidine kinase"/>
    <property type="match status" value="1"/>
</dbReference>
<dbReference type="PROSITE" id="PS50109">
    <property type="entry name" value="HIS_KIN"/>
    <property type="match status" value="1"/>
</dbReference>
<dbReference type="GO" id="GO:0000155">
    <property type="term" value="F:phosphorelay sensor kinase activity"/>
    <property type="evidence" value="ECO:0007669"/>
    <property type="project" value="InterPro"/>
</dbReference>
<dbReference type="InterPro" id="IPR038318">
    <property type="entry name" value="KdpD_sf"/>
</dbReference>
<dbReference type="InterPro" id="IPR035965">
    <property type="entry name" value="PAS-like_dom_sf"/>
</dbReference>
<dbReference type="PROSITE" id="PS50112">
    <property type="entry name" value="PAS"/>
    <property type="match status" value="1"/>
</dbReference>
<dbReference type="Pfam" id="PF13493">
    <property type="entry name" value="DUF4118"/>
    <property type="match status" value="1"/>
</dbReference>
<dbReference type="CDD" id="cd00082">
    <property type="entry name" value="HisKA"/>
    <property type="match status" value="1"/>
</dbReference>
<proteinExistence type="predicted"/>
<dbReference type="InterPro" id="IPR004358">
    <property type="entry name" value="Sig_transdc_His_kin-like_C"/>
</dbReference>
<dbReference type="Gene3D" id="3.30.450.20">
    <property type="entry name" value="PAS domain"/>
    <property type="match status" value="2"/>
</dbReference>
<feature type="transmembrane region" description="Helical" evidence="13">
    <location>
        <begin position="49"/>
        <end position="66"/>
    </location>
</feature>
<organism evidence="17">
    <name type="scientific">Tunturiibacter psychrotolerans</name>
    <dbReference type="NCBI Taxonomy" id="3069686"/>
    <lineage>
        <taxon>Bacteria</taxon>
        <taxon>Pseudomonadati</taxon>
        <taxon>Acidobacteriota</taxon>
        <taxon>Terriglobia</taxon>
        <taxon>Terriglobales</taxon>
        <taxon>Acidobacteriaceae</taxon>
        <taxon>Tunturiibacter</taxon>
    </lineage>
</organism>
<dbReference type="SMART" id="SM00086">
    <property type="entry name" value="PAC"/>
    <property type="match status" value="2"/>
</dbReference>
<dbReference type="RefSeq" id="WP_353064145.1">
    <property type="nucleotide sequence ID" value="NZ_CP132942.1"/>
</dbReference>
<evidence type="ECO:0000259" key="15">
    <source>
        <dbReference type="PROSITE" id="PS50112"/>
    </source>
</evidence>
<dbReference type="InterPro" id="IPR000014">
    <property type="entry name" value="PAS"/>
</dbReference>